<dbReference type="STRING" id="6198.A0A074ZXE1"/>
<evidence type="ECO:0000313" key="3">
    <source>
        <dbReference type="Proteomes" id="UP000054324"/>
    </source>
</evidence>
<dbReference type="RefSeq" id="XP_009164532.1">
    <property type="nucleotide sequence ID" value="XM_009166268.1"/>
</dbReference>
<keyword evidence="3" id="KW-1185">Reference proteome</keyword>
<reference evidence="2 3" key="1">
    <citation type="submission" date="2013-11" db="EMBL/GenBank/DDBJ databases">
        <title>Opisthorchis viverrini - life in the bile duct.</title>
        <authorList>
            <person name="Young N.D."/>
            <person name="Nagarajan N."/>
            <person name="Lin S.J."/>
            <person name="Korhonen P.K."/>
            <person name="Jex A.R."/>
            <person name="Hall R.S."/>
            <person name="Safavi-Hemami H."/>
            <person name="Kaewkong W."/>
            <person name="Bertrand D."/>
            <person name="Gao S."/>
            <person name="Seet Q."/>
            <person name="Wongkham S."/>
            <person name="Teh B.T."/>
            <person name="Wongkham C."/>
            <person name="Intapan P.M."/>
            <person name="Maleewong W."/>
            <person name="Yang X."/>
            <person name="Hu M."/>
            <person name="Wang Z."/>
            <person name="Hofmann A."/>
            <person name="Sternberg P.W."/>
            <person name="Tan P."/>
            <person name="Wang J."/>
            <person name="Gasser R.B."/>
        </authorList>
    </citation>
    <scope>NUCLEOTIDE SEQUENCE [LARGE SCALE GENOMIC DNA]</scope>
</reference>
<gene>
    <name evidence="2" type="ORF">T265_02109</name>
</gene>
<dbReference type="EMBL" id="KL596642">
    <property type="protein sequence ID" value="KER31746.1"/>
    <property type="molecule type" value="Genomic_DNA"/>
</dbReference>
<feature type="compositionally biased region" description="Acidic residues" evidence="1">
    <location>
        <begin position="57"/>
        <end position="79"/>
    </location>
</feature>
<dbReference type="CTD" id="20316297"/>
<dbReference type="OrthoDB" id="6278587at2759"/>
<name>A0A074ZXE1_OPIVI</name>
<feature type="compositionally biased region" description="Basic residues" evidence="1">
    <location>
        <begin position="117"/>
        <end position="126"/>
    </location>
</feature>
<sequence>MTFLRDKDPYEPVSPQVKAALTRSFNKSTHLLPYATGTVSKGRGKRAGPVETSASDGDGEADTEGLFDATENNEEDDVQTDSMIVKKKHSSSSKPQNKESVPKKKTKTESATTSKSTRGRGAGRSR</sequence>
<accession>A0A074ZXE1</accession>
<protein>
    <submittedName>
        <fullName evidence="2">Uncharacterized protein</fullName>
    </submittedName>
</protein>
<dbReference type="KEGG" id="ovi:T265_02109"/>
<dbReference type="Proteomes" id="UP000054324">
    <property type="component" value="Unassembled WGS sequence"/>
</dbReference>
<dbReference type="AlphaFoldDB" id="A0A074ZXE1"/>
<proteinExistence type="predicted"/>
<evidence type="ECO:0000256" key="1">
    <source>
        <dbReference type="SAM" id="MobiDB-lite"/>
    </source>
</evidence>
<feature type="region of interest" description="Disordered" evidence="1">
    <location>
        <begin position="34"/>
        <end position="126"/>
    </location>
</feature>
<evidence type="ECO:0000313" key="2">
    <source>
        <dbReference type="EMBL" id="KER31746.1"/>
    </source>
</evidence>
<organism evidence="2 3">
    <name type="scientific">Opisthorchis viverrini</name>
    <name type="common">Southeast Asian liver fluke</name>
    <dbReference type="NCBI Taxonomy" id="6198"/>
    <lineage>
        <taxon>Eukaryota</taxon>
        <taxon>Metazoa</taxon>
        <taxon>Spiralia</taxon>
        <taxon>Lophotrochozoa</taxon>
        <taxon>Platyhelminthes</taxon>
        <taxon>Trematoda</taxon>
        <taxon>Digenea</taxon>
        <taxon>Opisthorchiida</taxon>
        <taxon>Opisthorchiata</taxon>
        <taxon>Opisthorchiidae</taxon>
        <taxon>Opisthorchis</taxon>
    </lineage>
</organism>
<dbReference type="GeneID" id="20316297"/>